<feature type="transmembrane region" description="Helical" evidence="6">
    <location>
        <begin position="133"/>
        <end position="159"/>
    </location>
</feature>
<feature type="transmembrane region" description="Helical" evidence="6">
    <location>
        <begin position="381"/>
        <end position="402"/>
    </location>
</feature>
<feature type="transmembrane region" description="Helical" evidence="6">
    <location>
        <begin position="223"/>
        <end position="245"/>
    </location>
</feature>
<dbReference type="InterPro" id="IPR050833">
    <property type="entry name" value="Poly_Biosynth_Transport"/>
</dbReference>
<feature type="transmembrane region" description="Helical" evidence="6">
    <location>
        <begin position="409"/>
        <end position="430"/>
    </location>
</feature>
<evidence type="ECO:0000256" key="1">
    <source>
        <dbReference type="ARBA" id="ARBA00004651"/>
    </source>
</evidence>
<accession>A0A9E6Y218</accession>
<dbReference type="PANTHER" id="PTHR30250:SF11">
    <property type="entry name" value="O-ANTIGEN TRANSPORTER-RELATED"/>
    <property type="match status" value="1"/>
</dbReference>
<sequence>MPTDPPEARDGGPDTREIFSRYGGILSRNTAIYAIAMCSVFPFSLLQLAVFTRFLEPAEYGELALLMFFSGLSTMIMNLVTLQGALIVTYGHSGDDGGDDGMGDGGGDMGAVDEGLGTQQLVKDRQLALTTGVWIMVAVMVVVTVPVFVFATPIAGFLIHDPEGGSLVQLAQVSAIAGSFFRFMHNLLRMERRPWWYVVAAVMRPPLVVGLAVYFVVTAHEGVRGAVLGTALGTAISVLLCMVVARKNFRWGFSRHYVRRILVGGAPASVMHISMWLMHNADTFFLSRYSPNSQVGLYRLASRLASIPSYFVSAYTTAYPPLERTALSAATYEREGGSTHVKRYIFTYFILCCLSLVVIMSITADLLVLIAAPSYRDASKLIPILAVSFTMYGFFSIILRFSSIKHSRFWRITSSIMGVALLAAFSPLLIPPLGAYGAALAVICSMGCVLGLLLFLAARSSDPFVPQWGRVGRGFLASVVSWAVGTQLAAAAESINPWLHPLLGLVGLILLPVGLVVSGAVPYYHVPVLRDIVWAALPHPSRRHHVVARVPRLPARRRAVLEAIVRENKPPAQVAAEEHITLDEVYVRLSRAVRQVAEQEAPEELDGQIGDYLLLRVNESTAAQDAMVLRLKEAGMDTYALHHIESAFDELRRAPRRAWRNGQIHEGAPVAM</sequence>
<keyword evidence="2" id="KW-1003">Cell membrane</keyword>
<evidence type="ECO:0000256" key="3">
    <source>
        <dbReference type="ARBA" id="ARBA00022692"/>
    </source>
</evidence>
<dbReference type="Proteomes" id="UP001162834">
    <property type="component" value="Chromosome"/>
</dbReference>
<evidence type="ECO:0000313" key="8">
    <source>
        <dbReference type="Proteomes" id="UP001162834"/>
    </source>
</evidence>
<feature type="transmembrane region" description="Helical" evidence="6">
    <location>
        <begin position="470"/>
        <end position="490"/>
    </location>
</feature>
<dbReference type="PANTHER" id="PTHR30250">
    <property type="entry name" value="PST FAMILY PREDICTED COLANIC ACID TRANSPORTER"/>
    <property type="match status" value="1"/>
</dbReference>
<reference evidence="7" key="1">
    <citation type="journal article" date="2022" name="Int. J. Syst. Evol. Microbiol.">
        <title>Pseudomonas aegrilactucae sp. nov. and Pseudomonas morbosilactucae sp. nov., pathogens causing bacterial rot of lettuce in Japan.</title>
        <authorList>
            <person name="Sawada H."/>
            <person name="Fujikawa T."/>
            <person name="Satou M."/>
        </authorList>
    </citation>
    <scope>NUCLEOTIDE SEQUENCE</scope>
    <source>
        <strain evidence="7">0166_1</strain>
    </source>
</reference>
<gene>
    <name evidence="7" type="ORF">DSM104329_05237</name>
</gene>
<dbReference type="Pfam" id="PF01943">
    <property type="entry name" value="Polysacc_synt"/>
    <property type="match status" value="1"/>
</dbReference>
<organism evidence="7 8">
    <name type="scientific">Capillimicrobium parvum</name>
    <dbReference type="NCBI Taxonomy" id="2884022"/>
    <lineage>
        <taxon>Bacteria</taxon>
        <taxon>Bacillati</taxon>
        <taxon>Actinomycetota</taxon>
        <taxon>Thermoleophilia</taxon>
        <taxon>Solirubrobacterales</taxon>
        <taxon>Capillimicrobiaceae</taxon>
        <taxon>Capillimicrobium</taxon>
    </lineage>
</organism>
<proteinExistence type="predicted"/>
<dbReference type="InterPro" id="IPR013324">
    <property type="entry name" value="RNA_pol_sigma_r3/r4-like"/>
</dbReference>
<name>A0A9E6Y218_9ACTN</name>
<comment type="subcellular location">
    <subcellularLocation>
        <location evidence="1">Cell membrane</location>
        <topology evidence="1">Multi-pass membrane protein</topology>
    </subcellularLocation>
</comment>
<dbReference type="KEGG" id="sbae:DSM104329_05237"/>
<keyword evidence="5 6" id="KW-0472">Membrane</keyword>
<feature type="transmembrane region" description="Helical" evidence="6">
    <location>
        <begin position="348"/>
        <end position="375"/>
    </location>
</feature>
<feature type="transmembrane region" description="Helical" evidence="6">
    <location>
        <begin position="195"/>
        <end position="217"/>
    </location>
</feature>
<evidence type="ECO:0000256" key="6">
    <source>
        <dbReference type="SAM" id="Phobius"/>
    </source>
</evidence>
<dbReference type="RefSeq" id="WP_259312822.1">
    <property type="nucleotide sequence ID" value="NZ_CP087164.1"/>
</dbReference>
<evidence type="ECO:0000256" key="4">
    <source>
        <dbReference type="ARBA" id="ARBA00022989"/>
    </source>
</evidence>
<keyword evidence="8" id="KW-1185">Reference proteome</keyword>
<dbReference type="AlphaFoldDB" id="A0A9E6Y218"/>
<dbReference type="InterPro" id="IPR002797">
    <property type="entry name" value="Polysacc_synth"/>
</dbReference>
<feature type="transmembrane region" description="Helical" evidence="6">
    <location>
        <begin position="436"/>
        <end position="458"/>
    </location>
</feature>
<feature type="transmembrane region" description="Helical" evidence="6">
    <location>
        <begin position="502"/>
        <end position="524"/>
    </location>
</feature>
<evidence type="ECO:0000313" key="7">
    <source>
        <dbReference type="EMBL" id="UGS38807.1"/>
    </source>
</evidence>
<feature type="transmembrane region" description="Helical" evidence="6">
    <location>
        <begin position="63"/>
        <end position="82"/>
    </location>
</feature>
<protein>
    <recommendedName>
        <fullName evidence="9">Polysaccharide biosynthesis protein C-terminal domain-containing protein</fullName>
    </recommendedName>
</protein>
<keyword evidence="4 6" id="KW-1133">Transmembrane helix</keyword>
<evidence type="ECO:0000256" key="5">
    <source>
        <dbReference type="ARBA" id="ARBA00023136"/>
    </source>
</evidence>
<dbReference type="GO" id="GO:0005886">
    <property type="term" value="C:plasma membrane"/>
    <property type="evidence" value="ECO:0007669"/>
    <property type="project" value="UniProtKB-SubCell"/>
</dbReference>
<dbReference type="SUPFAM" id="SSF88659">
    <property type="entry name" value="Sigma3 and sigma4 domains of RNA polymerase sigma factors"/>
    <property type="match status" value="1"/>
</dbReference>
<evidence type="ECO:0008006" key="9">
    <source>
        <dbReference type="Google" id="ProtNLM"/>
    </source>
</evidence>
<feature type="transmembrane region" description="Helical" evidence="6">
    <location>
        <begin position="31"/>
        <end position="51"/>
    </location>
</feature>
<keyword evidence="3 6" id="KW-0812">Transmembrane</keyword>
<evidence type="ECO:0000256" key="2">
    <source>
        <dbReference type="ARBA" id="ARBA00022475"/>
    </source>
</evidence>
<dbReference type="EMBL" id="CP087164">
    <property type="protein sequence ID" value="UGS38807.1"/>
    <property type="molecule type" value="Genomic_DNA"/>
</dbReference>
<feature type="transmembrane region" description="Helical" evidence="6">
    <location>
        <begin position="165"/>
        <end position="183"/>
    </location>
</feature>